<keyword evidence="5" id="KW-0808">Transferase</keyword>
<reference evidence="15" key="1">
    <citation type="journal article" date="2019" name="Int. J. Syst. Evol. Microbiol.">
        <title>The Global Catalogue of Microorganisms (GCM) 10K type strain sequencing project: providing services to taxonomists for standard genome sequencing and annotation.</title>
        <authorList>
            <consortium name="The Broad Institute Genomics Platform"/>
            <consortium name="The Broad Institute Genome Sequencing Center for Infectious Disease"/>
            <person name="Wu L."/>
            <person name="Ma J."/>
        </authorList>
    </citation>
    <scope>NUCLEOTIDE SEQUENCE [LARGE SCALE GENOMIC DNA]</scope>
    <source>
        <strain evidence="15">JCM 16916</strain>
    </source>
</reference>
<comment type="function">
    <text evidence="10">Catalyzes the transfer of pyrophosphate from adenosine triphosphate (ATP) to 6-hydroxymethyl-7,8-dihydropterin, an enzymatic step in folate biosynthesis pathway.</text>
</comment>
<evidence type="ECO:0000256" key="1">
    <source>
        <dbReference type="ARBA" id="ARBA00005051"/>
    </source>
</evidence>
<dbReference type="Proteomes" id="UP001501727">
    <property type="component" value="Unassembled WGS sequence"/>
</dbReference>
<keyword evidence="15" id="KW-1185">Reference proteome</keyword>
<keyword evidence="7" id="KW-0418">Kinase</keyword>
<evidence type="ECO:0000256" key="3">
    <source>
        <dbReference type="ARBA" id="ARBA00013253"/>
    </source>
</evidence>
<keyword evidence="8" id="KW-0067">ATP-binding</keyword>
<dbReference type="PANTHER" id="PTHR43071:SF1">
    <property type="entry name" value="2-AMINO-4-HYDROXY-6-HYDROXYMETHYLDIHYDROPTERIDINE PYROPHOSPHOKINASE"/>
    <property type="match status" value="1"/>
</dbReference>
<evidence type="ECO:0000256" key="8">
    <source>
        <dbReference type="ARBA" id="ARBA00022840"/>
    </source>
</evidence>
<evidence type="ECO:0000259" key="13">
    <source>
        <dbReference type="PROSITE" id="PS00794"/>
    </source>
</evidence>
<keyword evidence="6" id="KW-0547">Nucleotide-binding</keyword>
<gene>
    <name evidence="14" type="primary">folK_1</name>
    <name evidence="14" type="ORF">GCM10022229_16540</name>
</gene>
<evidence type="ECO:0000256" key="9">
    <source>
        <dbReference type="ARBA" id="ARBA00022909"/>
    </source>
</evidence>
<dbReference type="Pfam" id="PF01288">
    <property type="entry name" value="HPPK"/>
    <property type="match status" value="1"/>
</dbReference>
<dbReference type="InterPro" id="IPR035907">
    <property type="entry name" value="Hppk_sf"/>
</dbReference>
<evidence type="ECO:0000256" key="7">
    <source>
        <dbReference type="ARBA" id="ARBA00022777"/>
    </source>
</evidence>
<dbReference type="CDD" id="cd00483">
    <property type="entry name" value="HPPK"/>
    <property type="match status" value="1"/>
</dbReference>
<dbReference type="InterPro" id="IPR000550">
    <property type="entry name" value="Hppk"/>
</dbReference>
<dbReference type="SUPFAM" id="SSF55083">
    <property type="entry name" value="6-hydroxymethyl-7,8-dihydropterin pyrophosphokinase, HPPK"/>
    <property type="match status" value="1"/>
</dbReference>
<evidence type="ECO:0000256" key="11">
    <source>
        <dbReference type="ARBA" id="ARBA00029766"/>
    </source>
</evidence>
<evidence type="ECO:0000256" key="10">
    <source>
        <dbReference type="ARBA" id="ARBA00029409"/>
    </source>
</evidence>
<dbReference type="NCBIfam" id="TIGR01498">
    <property type="entry name" value="folK"/>
    <property type="match status" value="1"/>
</dbReference>
<evidence type="ECO:0000256" key="12">
    <source>
        <dbReference type="ARBA" id="ARBA00033413"/>
    </source>
</evidence>
<comment type="pathway">
    <text evidence="1">Cofactor biosynthesis; tetrahydrofolate biosynthesis; 2-amino-4-hydroxy-6-hydroxymethyl-7,8-dihydropteridine diphosphate from 7,8-dihydroneopterin triphosphate: step 4/4.</text>
</comment>
<evidence type="ECO:0000256" key="5">
    <source>
        <dbReference type="ARBA" id="ARBA00022679"/>
    </source>
</evidence>
<dbReference type="EC" id="2.7.6.3" evidence="3"/>
<comment type="similarity">
    <text evidence="2">Belongs to the HPPK family.</text>
</comment>
<proteinExistence type="inferred from homology"/>
<dbReference type="RefSeq" id="WP_344759491.1">
    <property type="nucleotide sequence ID" value="NZ_BAAAZU010000006.1"/>
</dbReference>
<dbReference type="PROSITE" id="PS00794">
    <property type="entry name" value="HPPK"/>
    <property type="match status" value="1"/>
</dbReference>
<protein>
    <recommendedName>
        <fullName evidence="4">2-amino-4-hydroxy-6-hydroxymethyldihydropteridine pyrophosphokinase</fullName>
        <ecNumber evidence="3">2.7.6.3</ecNumber>
    </recommendedName>
    <alternativeName>
        <fullName evidence="11">6-hydroxymethyl-7,8-dihydropterin pyrophosphokinase</fullName>
    </alternativeName>
    <alternativeName>
        <fullName evidence="12">7,8-dihydro-6-hydroxymethylpterin-pyrophosphokinase</fullName>
    </alternativeName>
</protein>
<dbReference type="Gene3D" id="3.30.70.560">
    <property type="entry name" value="7,8-Dihydro-6-hydroxymethylpterin-pyrophosphokinase HPPK"/>
    <property type="match status" value="1"/>
</dbReference>
<evidence type="ECO:0000313" key="14">
    <source>
        <dbReference type="EMBL" id="GAA3923356.1"/>
    </source>
</evidence>
<dbReference type="PANTHER" id="PTHR43071">
    <property type="entry name" value="2-AMINO-4-HYDROXY-6-HYDROXYMETHYLDIHYDROPTERIDINE PYROPHOSPHOKINASE"/>
    <property type="match status" value="1"/>
</dbReference>
<comment type="caution">
    <text evidence="14">The sequence shown here is derived from an EMBL/GenBank/DDBJ whole genome shotgun (WGS) entry which is preliminary data.</text>
</comment>
<dbReference type="EMBL" id="BAAAZU010000006">
    <property type="protein sequence ID" value="GAA3923356.1"/>
    <property type="molecule type" value="Genomic_DNA"/>
</dbReference>
<evidence type="ECO:0000313" key="15">
    <source>
        <dbReference type="Proteomes" id="UP001501727"/>
    </source>
</evidence>
<keyword evidence="9" id="KW-0289">Folate biosynthesis</keyword>
<sequence>MNPPVIAFVGLGGNVGDAAATLREAFTALDGLPDTRLLRASPLYCTPAWGRVDQPDFINAAAKLETRLEARALLGALLDVERRFGRDRHDDDARWGPRTLDLDLLLFGDASIDAPGLRVPHPYLHERAFVLVPLAAIAPETVIPGHGTVRSALAGLAADGIEALP</sequence>
<organism evidence="14 15">
    <name type="scientific">Luteimonas lutimaris</name>
    <dbReference type="NCBI Taxonomy" id="698645"/>
    <lineage>
        <taxon>Bacteria</taxon>
        <taxon>Pseudomonadati</taxon>
        <taxon>Pseudomonadota</taxon>
        <taxon>Gammaproteobacteria</taxon>
        <taxon>Lysobacterales</taxon>
        <taxon>Lysobacteraceae</taxon>
        <taxon>Luteimonas</taxon>
    </lineage>
</organism>
<evidence type="ECO:0000256" key="6">
    <source>
        <dbReference type="ARBA" id="ARBA00022741"/>
    </source>
</evidence>
<accession>A0ABP7MHM6</accession>
<feature type="domain" description="7,8-dihydro-6-hydroxymethylpterin-pyrophosphokinase" evidence="13">
    <location>
        <begin position="94"/>
        <end position="105"/>
    </location>
</feature>
<name>A0ABP7MHM6_9GAMM</name>
<evidence type="ECO:0000256" key="4">
    <source>
        <dbReference type="ARBA" id="ARBA00016218"/>
    </source>
</evidence>
<evidence type="ECO:0000256" key="2">
    <source>
        <dbReference type="ARBA" id="ARBA00005810"/>
    </source>
</evidence>